<proteinExistence type="inferred from homology"/>
<dbReference type="Pfam" id="PF00265">
    <property type="entry name" value="TK"/>
    <property type="match status" value="1"/>
</dbReference>
<dbReference type="FunFam" id="3.30.60.20:FF:000051">
    <property type="entry name" value="Thymidine kinase"/>
    <property type="match status" value="1"/>
</dbReference>
<evidence type="ECO:0000256" key="10">
    <source>
        <dbReference type="ARBA" id="ARBA00048113"/>
    </source>
</evidence>
<dbReference type="EC" id="2.7.1.21" evidence="11"/>
<dbReference type="Proteomes" id="UP001558652">
    <property type="component" value="Unassembled WGS sequence"/>
</dbReference>
<dbReference type="FunFam" id="3.40.50.300:FF:000948">
    <property type="entry name" value="Thymidine kinase"/>
    <property type="match status" value="1"/>
</dbReference>
<comment type="catalytic activity">
    <reaction evidence="10">
        <text>thymidine + ATP = dTMP + ADP + H(+)</text>
        <dbReference type="Rhea" id="RHEA:19129"/>
        <dbReference type="ChEBI" id="CHEBI:15378"/>
        <dbReference type="ChEBI" id="CHEBI:17748"/>
        <dbReference type="ChEBI" id="CHEBI:30616"/>
        <dbReference type="ChEBI" id="CHEBI:63528"/>
        <dbReference type="ChEBI" id="CHEBI:456216"/>
        <dbReference type="EC" id="2.7.1.21"/>
    </reaction>
    <physiologicalReaction direction="left-to-right" evidence="10">
        <dbReference type="Rhea" id="RHEA:19130"/>
    </physiologicalReaction>
</comment>
<keyword evidence="7" id="KW-0862">Zinc</keyword>
<dbReference type="SUPFAM" id="SSF57716">
    <property type="entry name" value="Glucocorticoid receptor-like (DNA-binding domain)"/>
    <property type="match status" value="1"/>
</dbReference>
<keyword evidence="8 11" id="KW-0067">ATP-binding</keyword>
<dbReference type="GO" id="GO:0006950">
    <property type="term" value="P:response to stress"/>
    <property type="evidence" value="ECO:0007669"/>
    <property type="project" value="UniProtKB-ARBA"/>
</dbReference>
<dbReference type="InterPro" id="IPR027417">
    <property type="entry name" value="P-loop_NTPase"/>
</dbReference>
<comment type="caution">
    <text evidence="13">The sequence shown here is derived from an EMBL/GenBank/DDBJ whole genome shotgun (WGS) entry which is preliminary data.</text>
</comment>
<dbReference type="GO" id="GO:0046872">
    <property type="term" value="F:metal ion binding"/>
    <property type="evidence" value="ECO:0007669"/>
    <property type="project" value="UniProtKB-KW"/>
</dbReference>
<dbReference type="AlphaFoldDB" id="A0ABD0YY46"/>
<keyword evidence="14" id="KW-1185">Reference proteome</keyword>
<keyword evidence="4" id="KW-0479">Metal-binding</keyword>
<name>A0ABD0YY46_9HEMI</name>
<sequence>MFSGKTSEMIRRLQRYRLAGYKCLVIRYAHDTRYSSDSVATHDGFTEPAVQATRLNKDVGQLALQYSVIGIDEGQFFPDIIEFCDWLADQKKIVVVAGLDGTYQRVGFGNFLSLIPLAESVVKLSAVCMSCSRSAPFTKRISNDTEVEVIGGVDKYMAVCQMCYELESPQLKSCMRSVHPSAAETADCSSNVLQPLLHTTGASNRMVKHTS</sequence>
<evidence type="ECO:0000256" key="8">
    <source>
        <dbReference type="ARBA" id="ARBA00022840"/>
    </source>
</evidence>
<dbReference type="PANTHER" id="PTHR11441:SF0">
    <property type="entry name" value="THYMIDINE KINASE, CYTOSOLIC"/>
    <property type="match status" value="1"/>
</dbReference>
<evidence type="ECO:0000256" key="5">
    <source>
        <dbReference type="ARBA" id="ARBA00022741"/>
    </source>
</evidence>
<evidence type="ECO:0000256" key="7">
    <source>
        <dbReference type="ARBA" id="ARBA00022833"/>
    </source>
</evidence>
<comment type="subunit">
    <text evidence="9">Homotetramer. Tetramerization from dimerization is induced by ATP and increases catalytic efficiency due to a high affinity for thymidine. Tetramerization is inhibited by phosphorylation at Ser-13. Interacts (via the KEN box) with FZR1.</text>
</comment>
<evidence type="ECO:0000256" key="1">
    <source>
        <dbReference type="ARBA" id="ARBA00007587"/>
    </source>
</evidence>
<dbReference type="GO" id="GO:0071897">
    <property type="term" value="P:DNA biosynthetic process"/>
    <property type="evidence" value="ECO:0007669"/>
    <property type="project" value="UniProtKB-KW"/>
</dbReference>
<dbReference type="Gene3D" id="3.40.50.300">
    <property type="entry name" value="P-loop containing nucleotide triphosphate hydrolases"/>
    <property type="match status" value="1"/>
</dbReference>
<dbReference type="GO" id="GO:0004797">
    <property type="term" value="F:thymidine kinase activity"/>
    <property type="evidence" value="ECO:0007669"/>
    <property type="project" value="UniProtKB-EC"/>
</dbReference>
<dbReference type="SUPFAM" id="SSF52540">
    <property type="entry name" value="P-loop containing nucleoside triphosphate hydrolases"/>
    <property type="match status" value="1"/>
</dbReference>
<keyword evidence="5 11" id="KW-0547">Nucleotide-binding</keyword>
<comment type="similarity">
    <text evidence="1 12">Belongs to the thymidine kinase family.</text>
</comment>
<dbReference type="GO" id="GO:0042802">
    <property type="term" value="F:identical protein binding"/>
    <property type="evidence" value="ECO:0007669"/>
    <property type="project" value="UniProtKB-ARBA"/>
</dbReference>
<evidence type="ECO:0000313" key="14">
    <source>
        <dbReference type="Proteomes" id="UP001558652"/>
    </source>
</evidence>
<reference evidence="13 14" key="1">
    <citation type="submission" date="2024-07" db="EMBL/GenBank/DDBJ databases">
        <title>Chromosome-level genome assembly of the water stick insect Ranatra chinensis (Heteroptera: Nepidae).</title>
        <authorList>
            <person name="Liu X."/>
        </authorList>
    </citation>
    <scope>NUCLEOTIDE SEQUENCE [LARGE SCALE GENOMIC DNA]</scope>
    <source>
        <strain evidence="13">Cailab_2021Rc</strain>
        <tissue evidence="13">Muscle</tissue>
    </source>
</reference>
<dbReference type="PANTHER" id="PTHR11441">
    <property type="entry name" value="THYMIDINE KINASE"/>
    <property type="match status" value="1"/>
</dbReference>
<gene>
    <name evidence="13" type="ORF">AAG570_000798</name>
</gene>
<dbReference type="InterPro" id="IPR001267">
    <property type="entry name" value="Thymidine_kinase"/>
</dbReference>
<evidence type="ECO:0000256" key="6">
    <source>
        <dbReference type="ARBA" id="ARBA00022777"/>
    </source>
</evidence>
<keyword evidence="2 11" id="KW-0237">DNA synthesis</keyword>
<evidence type="ECO:0000256" key="12">
    <source>
        <dbReference type="RuleBase" id="RU004165"/>
    </source>
</evidence>
<dbReference type="Gene3D" id="3.30.60.20">
    <property type="match status" value="1"/>
</dbReference>
<keyword evidence="3 11" id="KW-0808">Transferase</keyword>
<dbReference type="EMBL" id="JBFDAA010000001">
    <property type="protein sequence ID" value="KAL1140870.1"/>
    <property type="molecule type" value="Genomic_DNA"/>
</dbReference>
<organism evidence="13 14">
    <name type="scientific">Ranatra chinensis</name>
    <dbReference type="NCBI Taxonomy" id="642074"/>
    <lineage>
        <taxon>Eukaryota</taxon>
        <taxon>Metazoa</taxon>
        <taxon>Ecdysozoa</taxon>
        <taxon>Arthropoda</taxon>
        <taxon>Hexapoda</taxon>
        <taxon>Insecta</taxon>
        <taxon>Pterygota</taxon>
        <taxon>Neoptera</taxon>
        <taxon>Paraneoptera</taxon>
        <taxon>Hemiptera</taxon>
        <taxon>Heteroptera</taxon>
        <taxon>Panheteroptera</taxon>
        <taxon>Nepomorpha</taxon>
        <taxon>Nepidae</taxon>
        <taxon>Ranatrinae</taxon>
        <taxon>Ranatra</taxon>
    </lineage>
</organism>
<evidence type="ECO:0000256" key="4">
    <source>
        <dbReference type="ARBA" id="ARBA00022723"/>
    </source>
</evidence>
<accession>A0ABD0YY46</accession>
<evidence type="ECO:0000256" key="2">
    <source>
        <dbReference type="ARBA" id="ARBA00022634"/>
    </source>
</evidence>
<keyword evidence="6 11" id="KW-0418">Kinase</keyword>
<dbReference type="GO" id="GO:0005524">
    <property type="term" value="F:ATP binding"/>
    <property type="evidence" value="ECO:0007669"/>
    <property type="project" value="UniProtKB-KW"/>
</dbReference>
<evidence type="ECO:0000256" key="3">
    <source>
        <dbReference type="ARBA" id="ARBA00022679"/>
    </source>
</evidence>
<evidence type="ECO:0000256" key="11">
    <source>
        <dbReference type="RuleBase" id="RU000544"/>
    </source>
</evidence>
<evidence type="ECO:0000313" key="13">
    <source>
        <dbReference type="EMBL" id="KAL1140870.1"/>
    </source>
</evidence>
<evidence type="ECO:0000256" key="9">
    <source>
        <dbReference type="ARBA" id="ARBA00046642"/>
    </source>
</evidence>
<protein>
    <recommendedName>
        <fullName evidence="11">Thymidine kinase</fullName>
        <ecNumber evidence="11">2.7.1.21</ecNumber>
    </recommendedName>
</protein>